<evidence type="ECO:0000256" key="3">
    <source>
        <dbReference type="SAM" id="MobiDB-lite"/>
    </source>
</evidence>
<feature type="compositionally biased region" description="Polar residues" evidence="3">
    <location>
        <begin position="37"/>
        <end position="53"/>
    </location>
</feature>
<feature type="region of interest" description="Disordered" evidence="3">
    <location>
        <begin position="1"/>
        <end position="76"/>
    </location>
</feature>
<name>W1NLP7_AMBTC</name>
<dbReference type="Gramene" id="ERM96762">
    <property type="protein sequence ID" value="ERM96762"/>
    <property type="gene ID" value="AMTR_s00201p00035840"/>
</dbReference>
<dbReference type="InterPro" id="IPR040389">
    <property type="entry name" value="SMR"/>
</dbReference>
<accession>W1NLP7</accession>
<protein>
    <submittedName>
        <fullName evidence="4">Uncharacterized protein</fullName>
    </submittedName>
</protein>
<reference evidence="5" key="1">
    <citation type="journal article" date="2013" name="Science">
        <title>The Amborella genome and the evolution of flowering plants.</title>
        <authorList>
            <consortium name="Amborella Genome Project"/>
        </authorList>
    </citation>
    <scope>NUCLEOTIDE SEQUENCE [LARGE SCALE GENOMIC DNA]</scope>
</reference>
<keyword evidence="5" id="KW-1185">Reference proteome</keyword>
<dbReference type="PANTHER" id="PTHR33142">
    <property type="entry name" value="CYCLIN-DEPENDENT PROTEIN KINASE INHIBITOR SMR13"/>
    <property type="match status" value="1"/>
</dbReference>
<gene>
    <name evidence="4" type="ORF">AMTR_s00201p00035840</name>
</gene>
<dbReference type="GO" id="GO:0005634">
    <property type="term" value="C:nucleus"/>
    <property type="evidence" value="ECO:0000318"/>
    <property type="project" value="GO_Central"/>
</dbReference>
<evidence type="ECO:0000256" key="2">
    <source>
        <dbReference type="ARBA" id="ARBA00023306"/>
    </source>
</evidence>
<keyword evidence="1" id="KW-0649">Protein kinase inhibitor</keyword>
<sequence>MKGTSEFFHPHPSSLATSISDEPEGTSELGSRLKPIATSQSAEATEGGCTTPTSEEHKIPSTLSCPPAPRKPRARKRKNVVVARFFFMKPHEIESIFHPICILSLRRKSRSRCGDE</sequence>
<keyword evidence="2" id="KW-0131">Cell cycle</keyword>
<evidence type="ECO:0000313" key="4">
    <source>
        <dbReference type="EMBL" id="ERM96762.1"/>
    </source>
</evidence>
<dbReference type="STRING" id="13333.W1NLP7"/>
<evidence type="ECO:0000256" key="1">
    <source>
        <dbReference type="ARBA" id="ARBA00023013"/>
    </source>
</evidence>
<dbReference type="PANTHER" id="PTHR33142:SF114">
    <property type="entry name" value="CYCLIN-DEPENDENT PROTEIN KINASE INHIBITOR SMR14"/>
    <property type="match status" value="1"/>
</dbReference>
<evidence type="ECO:0000313" key="5">
    <source>
        <dbReference type="Proteomes" id="UP000017836"/>
    </source>
</evidence>
<dbReference type="AlphaFoldDB" id="W1NLP7"/>
<dbReference type="GO" id="GO:0032875">
    <property type="term" value="P:regulation of DNA endoreduplication"/>
    <property type="evidence" value="ECO:0007669"/>
    <property type="project" value="InterPro"/>
</dbReference>
<dbReference type="GO" id="GO:0004860">
    <property type="term" value="F:protein kinase inhibitor activity"/>
    <property type="evidence" value="ECO:0007669"/>
    <property type="project" value="UniProtKB-KW"/>
</dbReference>
<dbReference type="HOGENOM" id="CLU_2100202_0_0_1"/>
<dbReference type="Proteomes" id="UP000017836">
    <property type="component" value="Unassembled WGS sequence"/>
</dbReference>
<dbReference type="EMBL" id="KI397033">
    <property type="protein sequence ID" value="ERM96762.1"/>
    <property type="molecule type" value="Genomic_DNA"/>
</dbReference>
<proteinExistence type="predicted"/>
<organism evidence="4 5">
    <name type="scientific">Amborella trichopoda</name>
    <dbReference type="NCBI Taxonomy" id="13333"/>
    <lineage>
        <taxon>Eukaryota</taxon>
        <taxon>Viridiplantae</taxon>
        <taxon>Streptophyta</taxon>
        <taxon>Embryophyta</taxon>
        <taxon>Tracheophyta</taxon>
        <taxon>Spermatophyta</taxon>
        <taxon>Magnoliopsida</taxon>
        <taxon>Amborellales</taxon>
        <taxon>Amborellaceae</taxon>
        <taxon>Amborella</taxon>
    </lineage>
</organism>